<dbReference type="OrthoDB" id="2379910at2759"/>
<dbReference type="SUPFAM" id="SSF82199">
    <property type="entry name" value="SET domain"/>
    <property type="match status" value="1"/>
</dbReference>
<evidence type="ECO:0000259" key="1">
    <source>
        <dbReference type="Pfam" id="PF00856"/>
    </source>
</evidence>
<accession>A0A397S1A7</accession>
<sequence length="420" mass="49269">MFIKKLPYICQQMKKKEYNIPSKEKITNECFLNEKPKGPVVYVLQRTQEDFTLVSKHKFQKYQYILHHTCTTNNTTTTTCTTKRSCEHFFDDNITKSDLFYDICSGIETSQSQLSCFIRFSKNPNCFLVKKYINKELNLGLYALRDISEGDELSICNNINDILEIFNEFSLTFPKELNPFNLKYLRSLYLEKLLEKLNNSDLDIFNLNSLGISEQERHLLNNLPNLISITQSLELSILSHFSSSNLSPSKFLPSLKSKNNLTKITLLSLTRTTLKLFNLSDNYYNQIYLILSSEHSSVTLPQKLSMLLNSYRLFLLWINCEHKFTYASRIEQFIICYVISINSLMESWISINDWVKLLMSINVLIGDSKKDVEEGREEFIKRFKWLQLRCLECVDFKCMVTLCAHYKFLNEVCDKFKIIN</sequence>
<evidence type="ECO:0000313" key="2">
    <source>
        <dbReference type="EMBL" id="RIA80213.1"/>
    </source>
</evidence>
<dbReference type="EMBL" id="QKYT01001020">
    <property type="protein sequence ID" value="RIA80213.1"/>
    <property type="molecule type" value="Genomic_DNA"/>
</dbReference>
<dbReference type="Gene3D" id="2.170.270.10">
    <property type="entry name" value="SET domain"/>
    <property type="match status" value="1"/>
</dbReference>
<dbReference type="AlphaFoldDB" id="A0A397S1A7"/>
<protein>
    <recommendedName>
        <fullName evidence="1">SET domain-containing protein</fullName>
    </recommendedName>
</protein>
<dbReference type="CDD" id="cd08161">
    <property type="entry name" value="SET"/>
    <property type="match status" value="1"/>
</dbReference>
<evidence type="ECO:0000313" key="3">
    <source>
        <dbReference type="Proteomes" id="UP000265703"/>
    </source>
</evidence>
<proteinExistence type="predicted"/>
<dbReference type="InterPro" id="IPR001214">
    <property type="entry name" value="SET_dom"/>
</dbReference>
<organism evidence="2 3">
    <name type="scientific">Glomus cerebriforme</name>
    <dbReference type="NCBI Taxonomy" id="658196"/>
    <lineage>
        <taxon>Eukaryota</taxon>
        <taxon>Fungi</taxon>
        <taxon>Fungi incertae sedis</taxon>
        <taxon>Mucoromycota</taxon>
        <taxon>Glomeromycotina</taxon>
        <taxon>Glomeromycetes</taxon>
        <taxon>Glomerales</taxon>
        <taxon>Glomeraceae</taxon>
        <taxon>Glomus</taxon>
    </lineage>
</organism>
<reference evidence="2 3" key="1">
    <citation type="submission" date="2018-06" db="EMBL/GenBank/DDBJ databases">
        <title>Comparative genomics reveals the genomic features of Rhizophagus irregularis, R. cerebriforme, R. diaphanum and Gigaspora rosea, and their symbiotic lifestyle signature.</title>
        <authorList>
            <person name="Morin E."/>
            <person name="San Clemente H."/>
            <person name="Chen E.C.H."/>
            <person name="De La Providencia I."/>
            <person name="Hainaut M."/>
            <person name="Kuo A."/>
            <person name="Kohler A."/>
            <person name="Murat C."/>
            <person name="Tang N."/>
            <person name="Roy S."/>
            <person name="Loubradou J."/>
            <person name="Henrissat B."/>
            <person name="Grigoriev I.V."/>
            <person name="Corradi N."/>
            <person name="Roux C."/>
            <person name="Martin F.M."/>
        </authorList>
    </citation>
    <scope>NUCLEOTIDE SEQUENCE [LARGE SCALE GENOMIC DNA]</scope>
    <source>
        <strain evidence="2 3">DAOM 227022</strain>
    </source>
</reference>
<comment type="caution">
    <text evidence="2">The sequence shown here is derived from an EMBL/GenBank/DDBJ whole genome shotgun (WGS) entry which is preliminary data.</text>
</comment>
<gene>
    <name evidence="2" type="ORF">C1645_793015</name>
</gene>
<name>A0A397S1A7_9GLOM</name>
<dbReference type="InterPro" id="IPR046341">
    <property type="entry name" value="SET_dom_sf"/>
</dbReference>
<feature type="domain" description="SET" evidence="1">
    <location>
        <begin position="52"/>
        <end position="155"/>
    </location>
</feature>
<keyword evidence="3" id="KW-1185">Reference proteome</keyword>
<dbReference type="Proteomes" id="UP000265703">
    <property type="component" value="Unassembled WGS sequence"/>
</dbReference>
<dbReference type="Pfam" id="PF00856">
    <property type="entry name" value="SET"/>
    <property type="match status" value="1"/>
</dbReference>